<dbReference type="EMBL" id="CP165628">
    <property type="protein sequence ID" value="XDU74378.1"/>
    <property type="molecule type" value="Genomic_DNA"/>
</dbReference>
<feature type="domain" description="Tail sheath protein C-terminal" evidence="3">
    <location>
        <begin position="271"/>
        <end position="376"/>
    </location>
</feature>
<evidence type="ECO:0000313" key="4">
    <source>
        <dbReference type="EMBL" id="XDU74378.1"/>
    </source>
</evidence>
<dbReference type="InterPro" id="IPR035089">
    <property type="entry name" value="Phage_sheath_subtilisin"/>
</dbReference>
<evidence type="ECO:0000259" key="3">
    <source>
        <dbReference type="Pfam" id="PF17482"/>
    </source>
</evidence>
<proteinExistence type="inferred from homology"/>
<name>A0AB39VY05_9GAMM</name>
<dbReference type="RefSeq" id="WP_369790556.1">
    <property type="nucleotide sequence ID" value="NZ_CP165628.1"/>
</dbReference>
<dbReference type="InterPro" id="IPR052042">
    <property type="entry name" value="Tail_sheath_structural"/>
</dbReference>
<protein>
    <submittedName>
        <fullName evidence="4">Phage tail sheath family protein</fullName>
    </submittedName>
</protein>
<feature type="domain" description="Tail sheath protein subtilisin-like" evidence="2">
    <location>
        <begin position="172"/>
        <end position="269"/>
    </location>
</feature>
<dbReference type="PANTHER" id="PTHR35861:SF1">
    <property type="entry name" value="PHAGE TAIL SHEATH PROTEIN"/>
    <property type="match status" value="1"/>
</dbReference>
<dbReference type="AlphaFoldDB" id="A0AB39VY05"/>
<evidence type="ECO:0000256" key="1">
    <source>
        <dbReference type="ARBA" id="ARBA00008005"/>
    </source>
</evidence>
<gene>
    <name evidence="4" type="ORF">AB3G37_10015</name>
</gene>
<evidence type="ECO:0000259" key="2">
    <source>
        <dbReference type="Pfam" id="PF04984"/>
    </source>
</evidence>
<sequence length="383" mass="41846">MSDLVINYPGVYVKEDTSLSLSVGSSATAVPVIFFKSTDLDSIHILTAVDSWLSFIKLYPTDKSVHYLTALEKSMRSYFDNGGGRCYIAPDENSSDKSYLDNLANAILGKGDVTLLVQAGTPSESFEKIVGQGSLNKIFVIYDGVPNVDKDSKFVGNPKLIYQGYARKDQGAVYYPGLKTTQYLPPDENGIPTVSYVSPSAAVAGVYCKTDSLRGVWKAPANVAIVGGLTPEFNITDAQQGVLNDAAGAVNVIRQFRNGDTLVWGARTLSSDVNWRYVPVRRLFNAIEVDIKTAMQPAMFEPNVPITWEKIRSAIDVYLHSLWQQGGLFGSKPEEAYFVKIGLNSTMSEEDINQGKMVVKVGVAAVRPAEFIILEFSQFVANS</sequence>
<organism evidence="4">
    <name type="scientific">Rouxiella sp. WC2420</name>
    <dbReference type="NCBI Taxonomy" id="3234145"/>
    <lineage>
        <taxon>Bacteria</taxon>
        <taxon>Pseudomonadati</taxon>
        <taxon>Pseudomonadota</taxon>
        <taxon>Gammaproteobacteria</taxon>
        <taxon>Enterobacterales</taxon>
        <taxon>Yersiniaceae</taxon>
        <taxon>Rouxiella</taxon>
    </lineage>
</organism>
<dbReference type="Pfam" id="PF04984">
    <property type="entry name" value="Phage_sheath_1"/>
    <property type="match status" value="1"/>
</dbReference>
<accession>A0AB39VY05</accession>
<comment type="similarity">
    <text evidence="1">Belongs to the myoviridae tail sheath protein family.</text>
</comment>
<dbReference type="Pfam" id="PF17482">
    <property type="entry name" value="Phage_sheath_1C"/>
    <property type="match status" value="1"/>
</dbReference>
<dbReference type="InterPro" id="IPR020287">
    <property type="entry name" value="Tail_sheath_C"/>
</dbReference>
<dbReference type="Gene3D" id="3.40.50.11780">
    <property type="match status" value="1"/>
</dbReference>
<dbReference type="PANTHER" id="PTHR35861">
    <property type="match status" value="1"/>
</dbReference>
<reference evidence="4" key="1">
    <citation type="submission" date="2024-07" db="EMBL/GenBank/DDBJ databases">
        <authorList>
            <person name="Biller S.J."/>
        </authorList>
    </citation>
    <scope>NUCLEOTIDE SEQUENCE</scope>
    <source>
        <strain evidence="4">WC2420</strain>
    </source>
</reference>